<name>A0A9D2FT60_9FIRM</name>
<dbReference type="Proteomes" id="UP000824056">
    <property type="component" value="Unassembled WGS sequence"/>
</dbReference>
<reference evidence="1" key="2">
    <citation type="submission" date="2021-04" db="EMBL/GenBank/DDBJ databases">
        <authorList>
            <person name="Gilroy R."/>
        </authorList>
    </citation>
    <scope>NUCLEOTIDE SEQUENCE</scope>
    <source>
        <strain evidence="1">1068</strain>
    </source>
</reference>
<evidence type="ECO:0000313" key="2">
    <source>
        <dbReference type="Proteomes" id="UP000824056"/>
    </source>
</evidence>
<dbReference type="EMBL" id="DXBG01000231">
    <property type="protein sequence ID" value="HIZ66192.1"/>
    <property type="molecule type" value="Genomic_DNA"/>
</dbReference>
<evidence type="ECO:0000313" key="1">
    <source>
        <dbReference type="EMBL" id="HIZ66192.1"/>
    </source>
</evidence>
<gene>
    <name evidence="1" type="ORF">H9809_09890</name>
</gene>
<dbReference type="AlphaFoldDB" id="A0A9D2FT60"/>
<sequence>MRKKGWLRGRKGKSRKGYESYAGYEGYSIWEALLGLLLFSLCAGLAAGGLSLARTAWTEAVKKGEAQLLFHTAAGVISGELLAAEEVWNQEGKVSFFSLERGFRISIESSGKNLYAVAATGQKEELLAGKTLPEGLWPGIREFSYQKGKFRFLLQVRGRDKVYEEQELWVRPLNQRTEKGEGR</sequence>
<reference evidence="1" key="1">
    <citation type="journal article" date="2021" name="PeerJ">
        <title>Extensive microbial diversity within the chicken gut microbiome revealed by metagenomics and culture.</title>
        <authorList>
            <person name="Gilroy R."/>
            <person name="Ravi A."/>
            <person name="Getino M."/>
            <person name="Pursley I."/>
            <person name="Horton D.L."/>
            <person name="Alikhan N.F."/>
            <person name="Baker D."/>
            <person name="Gharbi K."/>
            <person name="Hall N."/>
            <person name="Watson M."/>
            <person name="Adriaenssens E.M."/>
            <person name="Foster-Nyarko E."/>
            <person name="Jarju S."/>
            <person name="Secka A."/>
            <person name="Antonio M."/>
            <person name="Oren A."/>
            <person name="Chaudhuri R.R."/>
            <person name="La Ragione R."/>
            <person name="Hildebrand F."/>
            <person name="Pallen M.J."/>
        </authorList>
    </citation>
    <scope>NUCLEOTIDE SEQUENCE</scope>
    <source>
        <strain evidence="1">1068</strain>
    </source>
</reference>
<protein>
    <submittedName>
        <fullName evidence="1">Common pilus major fimbrillin subunit EcpA</fullName>
    </submittedName>
</protein>
<proteinExistence type="predicted"/>
<accession>A0A9D2FT60</accession>
<organism evidence="1 2">
    <name type="scientific">Candidatus Blautia pullicola</name>
    <dbReference type="NCBI Taxonomy" id="2838498"/>
    <lineage>
        <taxon>Bacteria</taxon>
        <taxon>Bacillati</taxon>
        <taxon>Bacillota</taxon>
        <taxon>Clostridia</taxon>
        <taxon>Lachnospirales</taxon>
        <taxon>Lachnospiraceae</taxon>
        <taxon>Blautia</taxon>
    </lineage>
</organism>
<comment type="caution">
    <text evidence="1">The sequence shown here is derived from an EMBL/GenBank/DDBJ whole genome shotgun (WGS) entry which is preliminary data.</text>
</comment>